<name>A0A6P6S2H6_9EIME</name>
<dbReference type="AlphaFoldDB" id="A0A6P6S2H6"/>
<evidence type="ECO:0000256" key="2">
    <source>
        <dbReference type="RuleBase" id="RU000487"/>
    </source>
</evidence>
<protein>
    <submittedName>
        <fullName evidence="5">Auxin response factor 6</fullName>
    </submittedName>
</protein>
<dbReference type="RefSeq" id="XP_026194338.1">
    <property type="nucleotide sequence ID" value="XM_026338553.1"/>
</dbReference>
<dbReference type="InterPro" id="IPR043129">
    <property type="entry name" value="ATPase_NBD"/>
</dbReference>
<gene>
    <name evidence="5" type="primary">LOC34622948</name>
</gene>
<accession>A0A6P6S2H6</accession>
<evidence type="ECO:0000313" key="4">
    <source>
        <dbReference type="Proteomes" id="UP000515125"/>
    </source>
</evidence>
<keyword evidence="4" id="KW-1185">Reference proteome</keyword>
<dbReference type="SMART" id="SM00268">
    <property type="entry name" value="ACTIN"/>
    <property type="match status" value="1"/>
</dbReference>
<evidence type="ECO:0000256" key="1">
    <source>
        <dbReference type="ARBA" id="ARBA00049360"/>
    </source>
</evidence>
<comment type="similarity">
    <text evidence="2">Belongs to the actin family.</text>
</comment>
<evidence type="ECO:0000256" key="3">
    <source>
        <dbReference type="SAM" id="MobiDB-lite"/>
    </source>
</evidence>
<reference evidence="5" key="1">
    <citation type="submission" date="2025-08" db="UniProtKB">
        <authorList>
            <consortium name="RefSeq"/>
        </authorList>
    </citation>
    <scope>IDENTIFICATION</scope>
</reference>
<organism evidence="4 5">
    <name type="scientific">Cyclospora cayetanensis</name>
    <dbReference type="NCBI Taxonomy" id="88456"/>
    <lineage>
        <taxon>Eukaryota</taxon>
        <taxon>Sar</taxon>
        <taxon>Alveolata</taxon>
        <taxon>Apicomplexa</taxon>
        <taxon>Conoidasida</taxon>
        <taxon>Coccidia</taxon>
        <taxon>Eucoccidiorida</taxon>
        <taxon>Eimeriorina</taxon>
        <taxon>Eimeriidae</taxon>
        <taxon>Cyclospora</taxon>
    </lineage>
</organism>
<dbReference type="OrthoDB" id="421448at2759"/>
<dbReference type="GeneID" id="34622948"/>
<dbReference type="SUPFAM" id="SSF53067">
    <property type="entry name" value="Actin-like ATPase domain"/>
    <property type="match status" value="1"/>
</dbReference>
<comment type="catalytic activity">
    <reaction evidence="1">
        <text>ATP + H2O = ADP + phosphate + H(+)</text>
        <dbReference type="Rhea" id="RHEA:13065"/>
        <dbReference type="ChEBI" id="CHEBI:15377"/>
        <dbReference type="ChEBI" id="CHEBI:15378"/>
        <dbReference type="ChEBI" id="CHEBI:30616"/>
        <dbReference type="ChEBI" id="CHEBI:43474"/>
        <dbReference type="ChEBI" id="CHEBI:456216"/>
    </reaction>
</comment>
<dbReference type="PANTHER" id="PTHR11937">
    <property type="entry name" value="ACTIN"/>
    <property type="match status" value="1"/>
</dbReference>
<evidence type="ECO:0000313" key="5">
    <source>
        <dbReference type="RefSeq" id="XP_026194338.1"/>
    </source>
</evidence>
<dbReference type="Proteomes" id="UP000515125">
    <property type="component" value="Unplaced"/>
</dbReference>
<feature type="region of interest" description="Disordered" evidence="3">
    <location>
        <begin position="26"/>
        <end position="51"/>
    </location>
</feature>
<proteinExistence type="inferred from homology"/>
<sequence>MGHWEEVQQQQLKQRQEQQQLLLQLHDRQQQQQQHLEQQQQQQQEAPAQQAARLPSVPYVCNSSSSSSRSFFEWLKAHDDEQLWRCAWGAQASSSSSSSNSSSSCPVLVVDAGSHCVRVSRAERGPEGEEQSLILPQLIRKPWEGVGDGSLPGYRGTVKNWIAFEDALLEVLTAPDSAMHPSTAGGQFLWCESSLRSPDHFSRLGEICFELLDAEKFLSVDKDTLSALAICGSLLPPSVVPAECGESNASNSSTRWNSSALRVLRCMQHFTGLVIDMGASLTRVSPILSGQTLGCLAVELPLGGRDIDAFLCGSLLRQQQQMLKAPTERPCDCSMAAARSVKEQMLCCSTDSGVVFAAEAAFAKANPRSVYVSLPGCERCRSSSISSSNSSSRKRRCEEMPSATAAAEKGQLDIIDAQQQQHQRHQRESPWLVGDCRVLAAELLFDVKALTEYRNSGAFDEPLTALHLMPLQAAVELVVQRCPIDTRK</sequence>
<dbReference type="Gene3D" id="3.30.420.40">
    <property type="match status" value="1"/>
</dbReference>
<dbReference type="InterPro" id="IPR004000">
    <property type="entry name" value="Actin"/>
</dbReference>
<dbReference type="SUPFAM" id="SSF81995">
    <property type="entry name" value="beta-sandwich domain of Sec23/24"/>
    <property type="match status" value="1"/>
</dbReference>
<dbReference type="Pfam" id="PF00022">
    <property type="entry name" value="Actin"/>
    <property type="match status" value="1"/>
</dbReference>